<dbReference type="AlphaFoldDB" id="A0A0F9W0L2"/>
<accession>A0A0F9W0L2</accession>
<protein>
    <recommendedName>
        <fullName evidence="2">Phage protein</fullName>
    </recommendedName>
</protein>
<evidence type="ECO:0000313" key="1">
    <source>
        <dbReference type="EMBL" id="KKN79206.1"/>
    </source>
</evidence>
<organism evidence="1">
    <name type="scientific">marine sediment metagenome</name>
    <dbReference type="NCBI Taxonomy" id="412755"/>
    <lineage>
        <taxon>unclassified sequences</taxon>
        <taxon>metagenomes</taxon>
        <taxon>ecological metagenomes</taxon>
    </lineage>
</organism>
<gene>
    <name evidence="1" type="ORF">LCGC14_0342230</name>
</gene>
<proteinExistence type="predicted"/>
<reference evidence="1" key="1">
    <citation type="journal article" date="2015" name="Nature">
        <title>Complex archaea that bridge the gap between prokaryotes and eukaryotes.</title>
        <authorList>
            <person name="Spang A."/>
            <person name="Saw J.H."/>
            <person name="Jorgensen S.L."/>
            <person name="Zaremba-Niedzwiedzka K."/>
            <person name="Martijn J."/>
            <person name="Lind A.E."/>
            <person name="van Eijk R."/>
            <person name="Schleper C."/>
            <person name="Guy L."/>
            <person name="Ettema T.J."/>
        </authorList>
    </citation>
    <scope>NUCLEOTIDE SEQUENCE</scope>
</reference>
<evidence type="ECO:0008006" key="2">
    <source>
        <dbReference type="Google" id="ProtNLM"/>
    </source>
</evidence>
<sequence>MKIKTIDVLARECFDASNGNSYFDAIVTVNLGLKNELMFRLPFQYGYEGHYKDCAFETLKNKGLIVTDETMFGSYYKDNNIVARHSKKAGYNYQAMRVGK</sequence>
<dbReference type="EMBL" id="LAZR01000251">
    <property type="protein sequence ID" value="KKN79206.1"/>
    <property type="molecule type" value="Genomic_DNA"/>
</dbReference>
<comment type="caution">
    <text evidence="1">The sequence shown here is derived from an EMBL/GenBank/DDBJ whole genome shotgun (WGS) entry which is preliminary data.</text>
</comment>
<name>A0A0F9W0L2_9ZZZZ</name>